<protein>
    <submittedName>
        <fullName evidence="1">Uncharacterized protein</fullName>
    </submittedName>
</protein>
<accession>A0A2P2NP98</accession>
<sequence length="45" mass="5119">MGAIYLEVNGIQTCLYTSIHSCIRMHNIWSQLLTNSASFFILDVN</sequence>
<dbReference type="EMBL" id="GGEC01063781">
    <property type="protein sequence ID" value="MBX44265.1"/>
    <property type="molecule type" value="Transcribed_RNA"/>
</dbReference>
<organism evidence="1">
    <name type="scientific">Rhizophora mucronata</name>
    <name type="common">Asiatic mangrove</name>
    <dbReference type="NCBI Taxonomy" id="61149"/>
    <lineage>
        <taxon>Eukaryota</taxon>
        <taxon>Viridiplantae</taxon>
        <taxon>Streptophyta</taxon>
        <taxon>Embryophyta</taxon>
        <taxon>Tracheophyta</taxon>
        <taxon>Spermatophyta</taxon>
        <taxon>Magnoliopsida</taxon>
        <taxon>eudicotyledons</taxon>
        <taxon>Gunneridae</taxon>
        <taxon>Pentapetalae</taxon>
        <taxon>rosids</taxon>
        <taxon>fabids</taxon>
        <taxon>Malpighiales</taxon>
        <taxon>Rhizophoraceae</taxon>
        <taxon>Rhizophora</taxon>
    </lineage>
</organism>
<dbReference type="AlphaFoldDB" id="A0A2P2NP98"/>
<proteinExistence type="predicted"/>
<name>A0A2P2NP98_RHIMU</name>
<reference evidence="1" key="1">
    <citation type="submission" date="2018-02" db="EMBL/GenBank/DDBJ databases">
        <title>Rhizophora mucronata_Transcriptome.</title>
        <authorList>
            <person name="Meera S.P."/>
            <person name="Sreeshan A."/>
            <person name="Augustine A."/>
        </authorList>
    </citation>
    <scope>NUCLEOTIDE SEQUENCE</scope>
    <source>
        <tissue evidence="1">Leaf</tissue>
    </source>
</reference>
<evidence type="ECO:0000313" key="1">
    <source>
        <dbReference type="EMBL" id="MBX44265.1"/>
    </source>
</evidence>